<proteinExistence type="inferred from homology"/>
<evidence type="ECO:0000313" key="5">
    <source>
        <dbReference type="Proteomes" id="UP000239907"/>
    </source>
</evidence>
<dbReference type="InterPro" id="IPR011234">
    <property type="entry name" value="Fumarylacetoacetase-like_C"/>
</dbReference>
<dbReference type="EMBL" id="MQWA01000001">
    <property type="protein sequence ID" value="PQJ29812.1"/>
    <property type="molecule type" value="Genomic_DNA"/>
</dbReference>
<dbReference type="FunFam" id="3.90.850.10:FF:000002">
    <property type="entry name" value="2-hydroxyhepta-2,4-diene-1,7-dioate isomerase"/>
    <property type="match status" value="1"/>
</dbReference>
<dbReference type="AlphaFoldDB" id="A0A2S7U657"/>
<comment type="similarity">
    <text evidence="1">Belongs to the FAH family.</text>
</comment>
<evidence type="ECO:0000256" key="2">
    <source>
        <dbReference type="ARBA" id="ARBA00022723"/>
    </source>
</evidence>
<sequence>MRLVRYGEPGYEEPAVLLDDGRAIDASSEFRDFDEGFFACAGLESLQRWVDDGCTGGTVIPKGARIGAPVARPSKIVCVGKNYLEHAKEFGGEQPSEPVLFMKATSAYVSGADDVHVPRNSEKLDYEVELAIVIGRTTSYVREEDARSYIAGYSVMCDYSERAFQKERSGQWVKGKSADTFAPMGPCLLTIDELPDPQALRLWSKVNGDLRQSGWTGDMLFSVDYLVSYISQFMTLLPGDVIATGTPAGVGMGFDPPRFLQAGDLVEFGVEGIGSNMQRVIGCK</sequence>
<keyword evidence="5" id="KW-1185">Reference proteome</keyword>
<dbReference type="OrthoDB" id="9805307at2"/>
<dbReference type="SUPFAM" id="SSF56529">
    <property type="entry name" value="FAH"/>
    <property type="match status" value="1"/>
</dbReference>
<dbReference type="InterPro" id="IPR036663">
    <property type="entry name" value="Fumarylacetoacetase_C_sf"/>
</dbReference>
<dbReference type="GO" id="GO:0046872">
    <property type="term" value="F:metal ion binding"/>
    <property type="evidence" value="ECO:0007669"/>
    <property type="project" value="UniProtKB-KW"/>
</dbReference>
<gene>
    <name evidence="4" type="ORF">BSZ32_15875</name>
</gene>
<dbReference type="GO" id="GO:0016853">
    <property type="term" value="F:isomerase activity"/>
    <property type="evidence" value="ECO:0007669"/>
    <property type="project" value="UniProtKB-ARBA"/>
</dbReference>
<dbReference type="GO" id="GO:0019752">
    <property type="term" value="P:carboxylic acid metabolic process"/>
    <property type="evidence" value="ECO:0007669"/>
    <property type="project" value="UniProtKB-ARBA"/>
</dbReference>
<evidence type="ECO:0000313" key="4">
    <source>
        <dbReference type="EMBL" id="PQJ29812.1"/>
    </source>
</evidence>
<evidence type="ECO:0000256" key="1">
    <source>
        <dbReference type="ARBA" id="ARBA00010211"/>
    </source>
</evidence>
<dbReference type="RefSeq" id="WP_105044327.1">
    <property type="nucleotide sequence ID" value="NZ_MQWA01000001.1"/>
</dbReference>
<name>A0A2S7U657_9BACT</name>
<dbReference type="Proteomes" id="UP000239907">
    <property type="component" value="Unassembled WGS sequence"/>
</dbReference>
<protein>
    <submittedName>
        <fullName evidence="4">Ureidoglycolate lyase</fullName>
    </submittedName>
</protein>
<dbReference type="GO" id="GO:0016829">
    <property type="term" value="F:lyase activity"/>
    <property type="evidence" value="ECO:0007669"/>
    <property type="project" value="UniProtKB-KW"/>
</dbReference>
<feature type="domain" description="Fumarylacetoacetase-like C-terminal" evidence="3">
    <location>
        <begin position="75"/>
        <end position="280"/>
    </location>
</feature>
<dbReference type="PANTHER" id="PTHR11820:SF8">
    <property type="entry name" value="BLL6360 PROTEIN"/>
    <property type="match status" value="1"/>
</dbReference>
<evidence type="ECO:0000259" key="3">
    <source>
        <dbReference type="Pfam" id="PF01557"/>
    </source>
</evidence>
<comment type="caution">
    <text evidence="4">The sequence shown here is derived from an EMBL/GenBank/DDBJ whole genome shotgun (WGS) entry which is preliminary data.</text>
</comment>
<dbReference type="Pfam" id="PF01557">
    <property type="entry name" value="FAA_hydrolase"/>
    <property type="match status" value="1"/>
</dbReference>
<dbReference type="Gene3D" id="3.90.850.10">
    <property type="entry name" value="Fumarylacetoacetase-like, C-terminal domain"/>
    <property type="match status" value="1"/>
</dbReference>
<accession>A0A2S7U657</accession>
<organism evidence="4 5">
    <name type="scientific">Rubritalea profundi</name>
    <dbReference type="NCBI Taxonomy" id="1658618"/>
    <lineage>
        <taxon>Bacteria</taxon>
        <taxon>Pseudomonadati</taxon>
        <taxon>Verrucomicrobiota</taxon>
        <taxon>Verrucomicrobiia</taxon>
        <taxon>Verrucomicrobiales</taxon>
        <taxon>Rubritaleaceae</taxon>
        <taxon>Rubritalea</taxon>
    </lineage>
</organism>
<keyword evidence="4" id="KW-0456">Lyase</keyword>
<reference evidence="4 5" key="1">
    <citation type="submission" date="2016-12" db="EMBL/GenBank/DDBJ databases">
        <title>Study of bacterial adaptation to deep sea.</title>
        <authorList>
            <person name="Song J."/>
            <person name="Yoshizawa S."/>
            <person name="Kogure K."/>
        </authorList>
    </citation>
    <scope>NUCLEOTIDE SEQUENCE [LARGE SCALE GENOMIC DNA]</scope>
    <source>
        <strain evidence="4 5">SAORIC-165</strain>
    </source>
</reference>
<dbReference type="PANTHER" id="PTHR11820">
    <property type="entry name" value="ACYLPYRUVASE"/>
    <property type="match status" value="1"/>
</dbReference>
<keyword evidence="2" id="KW-0479">Metal-binding</keyword>